<keyword evidence="11" id="KW-0325">Glycoprotein</keyword>
<feature type="region of interest" description="Disordered" evidence="13">
    <location>
        <begin position="44"/>
        <end position="63"/>
    </location>
</feature>
<evidence type="ECO:0000256" key="12">
    <source>
        <dbReference type="ARBA" id="ARBA00023212"/>
    </source>
</evidence>
<dbReference type="InterPro" id="IPR006875">
    <property type="entry name" value="Sarcoglycan"/>
</dbReference>
<keyword evidence="5" id="KW-0963">Cytoplasm</keyword>
<evidence type="ECO:0000256" key="11">
    <source>
        <dbReference type="ARBA" id="ARBA00023180"/>
    </source>
</evidence>
<evidence type="ECO:0000256" key="3">
    <source>
        <dbReference type="ARBA" id="ARBA00007574"/>
    </source>
</evidence>
<evidence type="ECO:0000256" key="9">
    <source>
        <dbReference type="ARBA" id="ARBA00023136"/>
    </source>
</evidence>
<keyword evidence="15" id="KW-1185">Reference proteome</keyword>
<name>A0A914QF94_9BILA</name>
<feature type="region of interest" description="Disordered" evidence="13">
    <location>
        <begin position="1"/>
        <end position="32"/>
    </location>
</feature>
<protein>
    <submittedName>
        <fullName evidence="16">Delta-sarcoglycan</fullName>
    </submittedName>
</protein>
<keyword evidence="12" id="KW-0206">Cytoskeleton</keyword>
<keyword evidence="4" id="KW-1003">Cell membrane</keyword>
<feature type="compositionally biased region" description="Basic and acidic residues" evidence="13">
    <location>
        <begin position="1"/>
        <end position="10"/>
    </location>
</feature>
<keyword evidence="10" id="KW-1015">Disulfide bond</keyword>
<evidence type="ECO:0000313" key="15">
    <source>
        <dbReference type="Proteomes" id="UP000887578"/>
    </source>
</evidence>
<dbReference type="WBParaSite" id="PDA_v2.g30382.t1">
    <property type="protein sequence ID" value="PDA_v2.g30382.t1"/>
    <property type="gene ID" value="PDA_v2.g30382"/>
</dbReference>
<dbReference type="GO" id="GO:0042383">
    <property type="term" value="C:sarcolemma"/>
    <property type="evidence" value="ECO:0007669"/>
    <property type="project" value="UniProtKB-SubCell"/>
</dbReference>
<evidence type="ECO:0000256" key="14">
    <source>
        <dbReference type="SAM" id="Phobius"/>
    </source>
</evidence>
<dbReference type="PANTHER" id="PTHR12939">
    <property type="entry name" value="SARCOGLYCAN"/>
    <property type="match status" value="1"/>
</dbReference>
<dbReference type="Proteomes" id="UP000887578">
    <property type="component" value="Unplaced"/>
</dbReference>
<evidence type="ECO:0000256" key="4">
    <source>
        <dbReference type="ARBA" id="ARBA00022475"/>
    </source>
</evidence>
<keyword evidence="7" id="KW-0735">Signal-anchor</keyword>
<comment type="similarity">
    <text evidence="3">Belongs to the sarcoglycan beta/delta/gamma/zeta family.</text>
</comment>
<keyword evidence="8 14" id="KW-1133">Transmembrane helix</keyword>
<evidence type="ECO:0000256" key="8">
    <source>
        <dbReference type="ARBA" id="ARBA00022989"/>
    </source>
</evidence>
<dbReference type="PANTHER" id="PTHR12939:SF10">
    <property type="entry name" value="EG:4F1.1 PROTEIN"/>
    <property type="match status" value="1"/>
</dbReference>
<dbReference type="AlphaFoldDB" id="A0A914QF94"/>
<dbReference type="Pfam" id="PF04790">
    <property type="entry name" value="Sarcoglycan_1"/>
    <property type="match status" value="1"/>
</dbReference>
<organism evidence="15 16">
    <name type="scientific">Panagrolaimus davidi</name>
    <dbReference type="NCBI Taxonomy" id="227884"/>
    <lineage>
        <taxon>Eukaryota</taxon>
        <taxon>Metazoa</taxon>
        <taxon>Ecdysozoa</taxon>
        <taxon>Nematoda</taxon>
        <taxon>Chromadorea</taxon>
        <taxon>Rhabditida</taxon>
        <taxon>Tylenchina</taxon>
        <taxon>Panagrolaimomorpha</taxon>
        <taxon>Panagrolaimoidea</taxon>
        <taxon>Panagrolaimidae</taxon>
        <taxon>Panagrolaimus</taxon>
    </lineage>
</organism>
<evidence type="ECO:0000256" key="6">
    <source>
        <dbReference type="ARBA" id="ARBA00022692"/>
    </source>
</evidence>
<sequence>MVTRDDRRNIDGGGTQVWTRGPSANTGAYERHHHPIIPSPGGMYHHHRQSPYNNDPIQPGAPQHTTTIIQSSIKPVPDSEIYKVGIYGWRKRLLYVFILLLTLIIVLDIFLTIWIMVVLNFTPSGIGALKIENDHIRVTGKTKFEKPVQFSQISTENNEALTLESSLGVTLNAHNLSGDTTASLDLNTNGKVSASCDRFEIFDRNNKMLFFADSNEVGLKLDSLRILDDGGSVFEGAIQTALLRPEIDNNLSLESPTRSVKINAAQDIELLSNAGEFSLNTLLDINFNTKQGEIHFNGNNIFMSGIERSHGRGNPQYQLCMCQNGKLFMAAENADCRADKNIC</sequence>
<dbReference type="GO" id="GO:0005856">
    <property type="term" value="C:cytoskeleton"/>
    <property type="evidence" value="ECO:0007669"/>
    <property type="project" value="UniProtKB-SubCell"/>
</dbReference>
<dbReference type="GO" id="GO:0016012">
    <property type="term" value="C:sarcoglycan complex"/>
    <property type="evidence" value="ECO:0007669"/>
    <property type="project" value="InterPro"/>
</dbReference>
<dbReference type="InterPro" id="IPR039972">
    <property type="entry name" value="Sarcoglycan_gamma/delta/zeta"/>
</dbReference>
<evidence type="ECO:0000256" key="1">
    <source>
        <dbReference type="ARBA" id="ARBA00004245"/>
    </source>
</evidence>
<evidence type="ECO:0000256" key="7">
    <source>
        <dbReference type="ARBA" id="ARBA00022968"/>
    </source>
</evidence>
<evidence type="ECO:0000313" key="16">
    <source>
        <dbReference type="WBParaSite" id="PDA_v2.g30382.t1"/>
    </source>
</evidence>
<reference evidence="16" key="1">
    <citation type="submission" date="2022-11" db="UniProtKB">
        <authorList>
            <consortium name="WormBaseParasite"/>
        </authorList>
    </citation>
    <scope>IDENTIFICATION</scope>
</reference>
<proteinExistence type="inferred from homology"/>
<evidence type="ECO:0000256" key="10">
    <source>
        <dbReference type="ARBA" id="ARBA00023157"/>
    </source>
</evidence>
<feature type="compositionally biased region" description="Polar residues" evidence="13">
    <location>
        <begin position="16"/>
        <end position="26"/>
    </location>
</feature>
<comment type="subcellular location">
    <subcellularLocation>
        <location evidence="2">Cell membrane</location>
        <location evidence="2">Sarcolemma</location>
        <topology evidence="2">Single-pass type II membrane protein</topology>
    </subcellularLocation>
    <subcellularLocation>
        <location evidence="1">Cytoplasm</location>
        <location evidence="1">Cytoskeleton</location>
    </subcellularLocation>
</comment>
<evidence type="ECO:0000256" key="13">
    <source>
        <dbReference type="SAM" id="MobiDB-lite"/>
    </source>
</evidence>
<keyword evidence="6 14" id="KW-0812">Transmembrane</keyword>
<feature type="transmembrane region" description="Helical" evidence="14">
    <location>
        <begin position="93"/>
        <end position="117"/>
    </location>
</feature>
<evidence type="ECO:0000256" key="5">
    <source>
        <dbReference type="ARBA" id="ARBA00022490"/>
    </source>
</evidence>
<keyword evidence="9 14" id="KW-0472">Membrane</keyword>
<accession>A0A914QF94</accession>
<evidence type="ECO:0000256" key="2">
    <source>
        <dbReference type="ARBA" id="ARBA00004274"/>
    </source>
</evidence>